<accession>A0A9P0FQ47</accession>
<feature type="coiled-coil region" evidence="1">
    <location>
        <begin position="425"/>
        <end position="506"/>
    </location>
</feature>
<protein>
    <submittedName>
        <fullName evidence="4">Uncharacterized protein</fullName>
    </submittedName>
</protein>
<name>A0A9P0FQ47_CHRIL</name>
<keyword evidence="5" id="KW-1185">Reference proteome</keyword>
<feature type="chain" id="PRO_5040162075" evidence="3">
    <location>
        <begin position="19"/>
        <end position="514"/>
    </location>
</feature>
<dbReference type="OrthoDB" id="7491740at2759"/>
<evidence type="ECO:0000256" key="1">
    <source>
        <dbReference type="SAM" id="Coils"/>
    </source>
</evidence>
<keyword evidence="3" id="KW-0732">Signal</keyword>
<dbReference type="AlphaFoldDB" id="A0A9P0FQ47"/>
<feature type="region of interest" description="Disordered" evidence="2">
    <location>
        <begin position="70"/>
        <end position="99"/>
    </location>
</feature>
<evidence type="ECO:0000256" key="2">
    <source>
        <dbReference type="SAM" id="MobiDB-lite"/>
    </source>
</evidence>
<evidence type="ECO:0000313" key="5">
    <source>
        <dbReference type="Proteomes" id="UP001154114"/>
    </source>
</evidence>
<evidence type="ECO:0000256" key="3">
    <source>
        <dbReference type="SAM" id="SignalP"/>
    </source>
</evidence>
<organism evidence="4 5">
    <name type="scientific">Chrysodeixis includens</name>
    <name type="common">Soybean looper</name>
    <name type="synonym">Pseudoplusia includens</name>
    <dbReference type="NCBI Taxonomy" id="689277"/>
    <lineage>
        <taxon>Eukaryota</taxon>
        <taxon>Metazoa</taxon>
        <taxon>Ecdysozoa</taxon>
        <taxon>Arthropoda</taxon>
        <taxon>Hexapoda</taxon>
        <taxon>Insecta</taxon>
        <taxon>Pterygota</taxon>
        <taxon>Neoptera</taxon>
        <taxon>Endopterygota</taxon>
        <taxon>Lepidoptera</taxon>
        <taxon>Glossata</taxon>
        <taxon>Ditrysia</taxon>
        <taxon>Noctuoidea</taxon>
        <taxon>Noctuidae</taxon>
        <taxon>Plusiinae</taxon>
        <taxon>Chrysodeixis</taxon>
    </lineage>
</organism>
<feature type="signal peptide" evidence="3">
    <location>
        <begin position="1"/>
        <end position="18"/>
    </location>
</feature>
<gene>
    <name evidence="4" type="ORF">CINC_LOCUS2538</name>
</gene>
<keyword evidence="1" id="KW-0175">Coiled coil</keyword>
<sequence>MLIISVIITVLISQEAVSSLIYDHKYYYDHFEYPYIHRRPRESESVSDEESMSSGIYYINFLSLIPEGSENASSEGSISSEGSEYASSEESRNSGEVIYRNKCTDPDQSLVTDNDIRYTIENFASKLELEANLQSSLLPEAEEVRDHYLSELKEYYQHLVDRPAHLIHIMEDIANTRHRLEPTMNDLVDKIYESDVNIQKYNDYSEQADTLLKKVEKSKKICQINCDHDDIDIRFGYDVHFFPNFEHFHKKNISCITLKDLHDYVNNRLSQFGEDFDRELYGNIEGKKEIYDEKLEYIKINLKDAAVKQFGMTMYDILSLQDNYYHFEKELGEINMSSQLTSLEENTAQIKLMLIVLKNGVENYRHYCLNCNSKQRNRRDLHDDTELRYDYNYDDGDYHEHSDKSHPEPSNIIDVLMKEKIDEILENYQNKFDNIFKELDEAFDDPDVIEEYVSNLEPVQQDIENRIEEETRLMHELQSRVEASEIHRIHSLLEQSKQLLNKLENTQHFINRFL</sequence>
<dbReference type="Proteomes" id="UP001154114">
    <property type="component" value="Chromosome 13"/>
</dbReference>
<proteinExistence type="predicted"/>
<dbReference type="EMBL" id="LR824016">
    <property type="protein sequence ID" value="CAH0584328.1"/>
    <property type="molecule type" value="Genomic_DNA"/>
</dbReference>
<feature type="compositionally biased region" description="Low complexity" evidence="2">
    <location>
        <begin position="70"/>
        <end position="88"/>
    </location>
</feature>
<reference evidence="4" key="1">
    <citation type="submission" date="2021-12" db="EMBL/GenBank/DDBJ databases">
        <authorList>
            <person name="King R."/>
        </authorList>
    </citation>
    <scope>NUCLEOTIDE SEQUENCE</scope>
</reference>
<evidence type="ECO:0000313" key="4">
    <source>
        <dbReference type="EMBL" id="CAH0584328.1"/>
    </source>
</evidence>